<comment type="caution">
    <text evidence="3">The sequence shown here is derived from an EMBL/GenBank/DDBJ whole genome shotgun (WGS) entry which is preliminary data.</text>
</comment>
<organism evidence="3 4">
    <name type="scientific">Candidatus Accumulibacter vicinus</name>
    <dbReference type="NCBI Taxonomy" id="2954382"/>
    <lineage>
        <taxon>Bacteria</taxon>
        <taxon>Pseudomonadati</taxon>
        <taxon>Pseudomonadota</taxon>
        <taxon>Betaproteobacteria</taxon>
        <taxon>Candidatus Accumulibacter</taxon>
    </lineage>
</organism>
<dbReference type="PROSITE" id="PS51352">
    <property type="entry name" value="THIOREDOXIN_2"/>
    <property type="match status" value="1"/>
</dbReference>
<dbReference type="InterPro" id="IPR000866">
    <property type="entry name" value="AhpC/TSA"/>
</dbReference>
<dbReference type="STRING" id="1457154.CAPSK01_002227"/>
<evidence type="ECO:0000259" key="2">
    <source>
        <dbReference type="PROSITE" id="PS51352"/>
    </source>
</evidence>
<dbReference type="Pfam" id="PF00578">
    <property type="entry name" value="AhpC-TSA"/>
    <property type="match status" value="1"/>
</dbReference>
<sequence>MRNAVLIGLFAAALLAGIYTASQRSGPPLQAWPAATTEALARLFASSLEDVHGQSYPFSRWQGKTLVVNFWATWCPPCRDEMPAFSRLQGRYRPQGVQFVGIALDSKDNIRAFAETYPVGYPLLIGDAAGVDLAGQLGNTVLSLPYTLVISAQREVLLRRLGPLSESELDRILQQQVATR</sequence>
<dbReference type="Proteomes" id="UP000019812">
    <property type="component" value="Unassembled WGS sequence"/>
</dbReference>
<accession>A0A084Y0X9</accession>
<evidence type="ECO:0000256" key="1">
    <source>
        <dbReference type="ARBA" id="ARBA00023284"/>
    </source>
</evidence>
<dbReference type="CDD" id="cd02966">
    <property type="entry name" value="TlpA_like_family"/>
    <property type="match status" value="1"/>
</dbReference>
<protein>
    <submittedName>
        <fullName evidence="3">Thiol-disulfide oxidoreductase ResA</fullName>
    </submittedName>
</protein>
<dbReference type="InterPro" id="IPR050553">
    <property type="entry name" value="Thioredoxin_ResA/DsbE_sf"/>
</dbReference>
<dbReference type="InterPro" id="IPR013766">
    <property type="entry name" value="Thioredoxin_domain"/>
</dbReference>
<name>A0A084Y0X9_9PROT</name>
<gene>
    <name evidence="3" type="primary">resA</name>
    <name evidence="3" type="ORF">CAPSK01_002227</name>
</gene>
<proteinExistence type="predicted"/>
<dbReference type="Gene3D" id="3.40.30.10">
    <property type="entry name" value="Glutaredoxin"/>
    <property type="match status" value="1"/>
</dbReference>
<dbReference type="GO" id="GO:0016209">
    <property type="term" value="F:antioxidant activity"/>
    <property type="evidence" value="ECO:0007669"/>
    <property type="project" value="InterPro"/>
</dbReference>
<dbReference type="AlphaFoldDB" id="A0A084Y0X9"/>
<keyword evidence="1" id="KW-0676">Redox-active center</keyword>
<dbReference type="PROSITE" id="PS00194">
    <property type="entry name" value="THIOREDOXIN_1"/>
    <property type="match status" value="1"/>
</dbReference>
<dbReference type="SUPFAM" id="SSF52833">
    <property type="entry name" value="Thioredoxin-like"/>
    <property type="match status" value="1"/>
</dbReference>
<dbReference type="InterPro" id="IPR036249">
    <property type="entry name" value="Thioredoxin-like_sf"/>
</dbReference>
<dbReference type="EMBL" id="JDSS02000021">
    <property type="protein sequence ID" value="KFB68373.1"/>
    <property type="molecule type" value="Genomic_DNA"/>
</dbReference>
<feature type="domain" description="Thioredoxin" evidence="2">
    <location>
        <begin position="37"/>
        <end position="178"/>
    </location>
</feature>
<dbReference type="PANTHER" id="PTHR42852:SF18">
    <property type="entry name" value="CHROMOSOME UNDETERMINED SCAFFOLD_47, WHOLE GENOME SHOTGUN SEQUENCE"/>
    <property type="match status" value="1"/>
</dbReference>
<reference evidence="3 4" key="1">
    <citation type="submission" date="2014-07" db="EMBL/GenBank/DDBJ databases">
        <title>Expanding our view of genomic diversity in Candidatus Accumulibacter clades.</title>
        <authorList>
            <person name="Skennerton C.T."/>
            <person name="Barr J.J."/>
            <person name="Slater F.R."/>
            <person name="Bond P.L."/>
            <person name="Tyson G.W."/>
        </authorList>
    </citation>
    <scope>NUCLEOTIDE SEQUENCE [LARGE SCALE GENOMIC DNA]</scope>
    <source>
        <strain evidence="4">SK-01</strain>
    </source>
</reference>
<evidence type="ECO:0000313" key="3">
    <source>
        <dbReference type="EMBL" id="KFB68373.1"/>
    </source>
</evidence>
<dbReference type="PANTHER" id="PTHR42852">
    <property type="entry name" value="THIOL:DISULFIDE INTERCHANGE PROTEIN DSBE"/>
    <property type="match status" value="1"/>
</dbReference>
<evidence type="ECO:0000313" key="4">
    <source>
        <dbReference type="Proteomes" id="UP000019812"/>
    </source>
</evidence>
<dbReference type="GO" id="GO:0015036">
    <property type="term" value="F:disulfide oxidoreductase activity"/>
    <property type="evidence" value="ECO:0007669"/>
    <property type="project" value="UniProtKB-ARBA"/>
</dbReference>
<dbReference type="InterPro" id="IPR017937">
    <property type="entry name" value="Thioredoxin_CS"/>
</dbReference>
<dbReference type="RefSeq" id="WP_034925863.1">
    <property type="nucleotide sequence ID" value="NZ_JDSS02000021.1"/>
</dbReference>